<dbReference type="InterPro" id="IPR015671">
    <property type="entry name" value="GSCR1_dom"/>
</dbReference>
<dbReference type="AlphaFoldDB" id="A0A8T2U9W6"/>
<accession>A0A8T2U9W6</accession>
<dbReference type="PANTHER" id="PTHR15572:SF0">
    <property type="entry name" value="GLUTAMINE-RICH PROTEIN-RELATED"/>
    <property type="match status" value="1"/>
</dbReference>
<name>A0A8T2U9W6_CERRI</name>
<feature type="region of interest" description="Disordered" evidence="2">
    <location>
        <begin position="1"/>
        <end position="43"/>
    </location>
</feature>
<keyword evidence="5" id="KW-1185">Reference proteome</keyword>
<proteinExistence type="predicted"/>
<evidence type="ECO:0000256" key="1">
    <source>
        <dbReference type="SAM" id="Coils"/>
    </source>
</evidence>
<protein>
    <recommendedName>
        <fullName evidence="3">GLTSCR protein conserved domain-containing protein</fullName>
    </recommendedName>
</protein>
<keyword evidence="1" id="KW-0175">Coiled coil</keyword>
<dbReference type="Proteomes" id="UP000825935">
    <property type="component" value="Chromosome 9"/>
</dbReference>
<feature type="compositionally biased region" description="Low complexity" evidence="2">
    <location>
        <begin position="33"/>
        <end position="43"/>
    </location>
</feature>
<dbReference type="OrthoDB" id="2556847at2759"/>
<dbReference type="PANTHER" id="PTHR15572">
    <property type="entry name" value="GLIOMA TUMOR SUPPRESSOR CANDIDATE REGION GENE 1"/>
    <property type="match status" value="1"/>
</dbReference>
<organism evidence="4 5">
    <name type="scientific">Ceratopteris richardii</name>
    <name type="common">Triangle waterfern</name>
    <dbReference type="NCBI Taxonomy" id="49495"/>
    <lineage>
        <taxon>Eukaryota</taxon>
        <taxon>Viridiplantae</taxon>
        <taxon>Streptophyta</taxon>
        <taxon>Embryophyta</taxon>
        <taxon>Tracheophyta</taxon>
        <taxon>Polypodiopsida</taxon>
        <taxon>Polypodiidae</taxon>
        <taxon>Polypodiales</taxon>
        <taxon>Pteridineae</taxon>
        <taxon>Pteridaceae</taxon>
        <taxon>Parkerioideae</taxon>
        <taxon>Ceratopteris</taxon>
    </lineage>
</organism>
<dbReference type="Pfam" id="PF15249">
    <property type="entry name" value="GLTSCR1"/>
    <property type="match status" value="1"/>
</dbReference>
<feature type="coiled-coil region" evidence="1">
    <location>
        <begin position="173"/>
        <end position="200"/>
    </location>
</feature>
<dbReference type="OMA" id="TAKIHEF"/>
<sequence length="293" mass="32162">MTQPRGKETGETGRRGKANLQSMNGNVSMSGNPSPGAPVAGPAAPPSIAGAVPSPPALRKVPIDVEIARQDALRACNPDIDSPFASLEDACNRLLPFHVLADYDADDVNDKFLDTTGRVLSRSQLWNESLTAKIHEFKATFQKQIDIFNTFTRKRTDGEMRSEEGLMIERYLLQDEKQKYLELKAEIERERIAREAIERAQVEQASMQEAVRQQSSQFAPDMNMLGNSFGHAAGLQFQEDGKSGLGQNSPEQDGAVEDMLNSWDEDPNESMNLLAQNGPEAGTLDLNALTSAR</sequence>
<feature type="compositionally biased region" description="Polar residues" evidence="2">
    <location>
        <begin position="19"/>
        <end position="32"/>
    </location>
</feature>
<comment type="caution">
    <text evidence="4">The sequence shown here is derived from an EMBL/GenBank/DDBJ whole genome shotgun (WGS) entry which is preliminary data.</text>
</comment>
<dbReference type="GO" id="GO:0045893">
    <property type="term" value="P:positive regulation of DNA-templated transcription"/>
    <property type="evidence" value="ECO:0007669"/>
    <property type="project" value="TreeGrafter"/>
</dbReference>
<feature type="domain" description="GLTSCR protein conserved" evidence="3">
    <location>
        <begin position="71"/>
        <end position="184"/>
    </location>
</feature>
<feature type="region of interest" description="Disordered" evidence="2">
    <location>
        <begin position="239"/>
        <end position="293"/>
    </location>
</feature>
<gene>
    <name evidence="4" type="ORF">KP509_09G041200</name>
</gene>
<evidence type="ECO:0000256" key="2">
    <source>
        <dbReference type="SAM" id="MobiDB-lite"/>
    </source>
</evidence>
<dbReference type="InterPro" id="IPR052438">
    <property type="entry name" value="Chromatin_remod/trans_coact"/>
</dbReference>
<dbReference type="EMBL" id="CM035414">
    <property type="protein sequence ID" value="KAH7429309.1"/>
    <property type="molecule type" value="Genomic_DNA"/>
</dbReference>
<evidence type="ECO:0000313" key="5">
    <source>
        <dbReference type="Proteomes" id="UP000825935"/>
    </source>
</evidence>
<reference evidence="4" key="1">
    <citation type="submission" date="2021-08" db="EMBL/GenBank/DDBJ databases">
        <title>WGS assembly of Ceratopteris richardii.</title>
        <authorList>
            <person name="Marchant D.B."/>
            <person name="Chen G."/>
            <person name="Jenkins J."/>
            <person name="Shu S."/>
            <person name="Leebens-Mack J."/>
            <person name="Grimwood J."/>
            <person name="Schmutz J."/>
            <person name="Soltis P."/>
            <person name="Soltis D."/>
            <person name="Chen Z.-H."/>
        </authorList>
    </citation>
    <scope>NUCLEOTIDE SEQUENCE</scope>
    <source>
        <strain evidence="4">Whitten #5841</strain>
        <tissue evidence="4">Leaf</tissue>
    </source>
</reference>
<feature type="compositionally biased region" description="Basic and acidic residues" evidence="2">
    <location>
        <begin position="1"/>
        <end position="14"/>
    </location>
</feature>
<dbReference type="GO" id="GO:0016514">
    <property type="term" value="C:SWI/SNF complex"/>
    <property type="evidence" value="ECO:0007669"/>
    <property type="project" value="TreeGrafter"/>
</dbReference>
<evidence type="ECO:0000313" key="4">
    <source>
        <dbReference type="EMBL" id="KAH7429309.1"/>
    </source>
</evidence>
<evidence type="ECO:0000259" key="3">
    <source>
        <dbReference type="Pfam" id="PF15249"/>
    </source>
</evidence>